<organism evidence="2 3">
    <name type="scientific">Aquicella siphonis</name>
    <dbReference type="NCBI Taxonomy" id="254247"/>
    <lineage>
        <taxon>Bacteria</taxon>
        <taxon>Pseudomonadati</taxon>
        <taxon>Pseudomonadota</taxon>
        <taxon>Gammaproteobacteria</taxon>
        <taxon>Legionellales</taxon>
        <taxon>Coxiellaceae</taxon>
        <taxon>Aquicella</taxon>
    </lineage>
</organism>
<sequence length="30" mass="3464">MLNNVALFLYFVMGVPSATIHKLAYFLSRF</sequence>
<proteinExistence type="predicted"/>
<dbReference type="AlphaFoldDB" id="A0A5E4PLK3"/>
<protein>
    <submittedName>
        <fullName evidence="2">Uncharacterized protein</fullName>
    </submittedName>
</protein>
<evidence type="ECO:0000313" key="3">
    <source>
        <dbReference type="Proteomes" id="UP000324194"/>
    </source>
</evidence>
<feature type="transmembrane region" description="Helical" evidence="1">
    <location>
        <begin position="6"/>
        <end position="27"/>
    </location>
</feature>
<keyword evidence="1" id="KW-0472">Membrane</keyword>
<gene>
    <name evidence="2" type="ORF">AQUSIP_25840</name>
</gene>
<dbReference type="Proteomes" id="UP000324194">
    <property type="component" value="Chromosome 2"/>
</dbReference>
<keyword evidence="1" id="KW-0812">Transmembrane</keyword>
<name>A0A5E4PLK3_9COXI</name>
<evidence type="ECO:0000313" key="2">
    <source>
        <dbReference type="EMBL" id="VVC77257.1"/>
    </source>
</evidence>
<reference evidence="2 3" key="1">
    <citation type="submission" date="2019-08" db="EMBL/GenBank/DDBJ databases">
        <authorList>
            <person name="Guy L."/>
        </authorList>
    </citation>
    <scope>NUCLEOTIDE SEQUENCE [LARGE SCALE GENOMIC DNA]</scope>
    <source>
        <strain evidence="2 3">SGT-108</strain>
    </source>
</reference>
<dbReference type="KEGG" id="asip:AQUSIP_25840"/>
<accession>A0A5E4PLK3</accession>
<dbReference type="EMBL" id="LR699120">
    <property type="protein sequence ID" value="VVC77257.1"/>
    <property type="molecule type" value="Genomic_DNA"/>
</dbReference>
<keyword evidence="3" id="KW-1185">Reference proteome</keyword>
<keyword evidence="1" id="KW-1133">Transmembrane helix</keyword>
<evidence type="ECO:0000256" key="1">
    <source>
        <dbReference type="SAM" id="Phobius"/>
    </source>
</evidence>